<dbReference type="PANTHER" id="PTHR47738:SF1">
    <property type="entry name" value="NITROGEN REGULATORY PROTEIN"/>
    <property type="match status" value="1"/>
</dbReference>
<dbReference type="InterPro" id="IPR051541">
    <property type="entry name" value="PTS_SugarTrans_NitroReg"/>
</dbReference>
<sequence>MKLSSVHIDADAVSVTDLVSRKQELFELLAEYASNAYGVDKQKVTSGLAEREQVGSTGFGGSVAIPHTRIEGIDRCVAVVLKLVEPLAFDAYDSQPVDLVFALLSPKNGGAEHLKALAEVSRYLRDDNIVARLRGAANNDALFGMLTDNRQQQAA</sequence>
<evidence type="ECO:0000313" key="2">
    <source>
        <dbReference type="EMBL" id="VAW05068.1"/>
    </source>
</evidence>
<proteinExistence type="predicted"/>
<evidence type="ECO:0000259" key="1">
    <source>
        <dbReference type="PROSITE" id="PS51094"/>
    </source>
</evidence>
<dbReference type="InterPro" id="IPR002178">
    <property type="entry name" value="PTS_EIIA_type-2_dom"/>
</dbReference>
<dbReference type="GO" id="GO:0030295">
    <property type="term" value="F:protein kinase activator activity"/>
    <property type="evidence" value="ECO:0007669"/>
    <property type="project" value="TreeGrafter"/>
</dbReference>
<protein>
    <recommendedName>
        <fullName evidence="1">PTS EIIA type-2 domain-containing protein</fullName>
    </recommendedName>
</protein>
<accession>A0A3B0SI80</accession>
<reference evidence="2" key="1">
    <citation type="submission" date="2018-06" db="EMBL/GenBank/DDBJ databases">
        <authorList>
            <person name="Zhirakovskaya E."/>
        </authorList>
    </citation>
    <scope>NUCLEOTIDE SEQUENCE</scope>
</reference>
<organism evidence="2">
    <name type="scientific">hydrothermal vent metagenome</name>
    <dbReference type="NCBI Taxonomy" id="652676"/>
    <lineage>
        <taxon>unclassified sequences</taxon>
        <taxon>metagenomes</taxon>
        <taxon>ecological metagenomes</taxon>
    </lineage>
</organism>
<dbReference type="CDD" id="cd00211">
    <property type="entry name" value="PTS_IIA_fru"/>
    <property type="match status" value="1"/>
</dbReference>
<gene>
    <name evidence="2" type="ORF">MNBD_ALPHA04-1809</name>
</gene>
<dbReference type="SUPFAM" id="SSF55804">
    <property type="entry name" value="Phoshotransferase/anion transport protein"/>
    <property type="match status" value="1"/>
</dbReference>
<dbReference type="EMBL" id="UOEF01000428">
    <property type="protein sequence ID" value="VAW05068.1"/>
    <property type="molecule type" value="Genomic_DNA"/>
</dbReference>
<dbReference type="Gene3D" id="3.40.930.10">
    <property type="entry name" value="Mannitol-specific EII, Chain A"/>
    <property type="match status" value="1"/>
</dbReference>
<dbReference type="PROSITE" id="PS51094">
    <property type="entry name" value="PTS_EIIA_TYPE_2"/>
    <property type="match status" value="1"/>
</dbReference>
<feature type="domain" description="PTS EIIA type-2" evidence="1">
    <location>
        <begin position="6"/>
        <end position="149"/>
    </location>
</feature>
<name>A0A3B0SI80_9ZZZZ</name>
<dbReference type="AlphaFoldDB" id="A0A3B0SI80"/>
<dbReference type="InterPro" id="IPR016152">
    <property type="entry name" value="PTrfase/Anion_transptr"/>
</dbReference>
<dbReference type="PANTHER" id="PTHR47738">
    <property type="entry name" value="PTS SYSTEM FRUCTOSE-LIKE EIIA COMPONENT-RELATED"/>
    <property type="match status" value="1"/>
</dbReference>
<dbReference type="Pfam" id="PF00359">
    <property type="entry name" value="PTS_EIIA_2"/>
    <property type="match status" value="1"/>
</dbReference>